<accession>W4EKS3</accession>
<organism evidence="1 2">
    <name type="scientific">Viridibacillus arenosi FSL R5-213</name>
    <dbReference type="NCBI Taxonomy" id="1227360"/>
    <lineage>
        <taxon>Bacteria</taxon>
        <taxon>Bacillati</taxon>
        <taxon>Bacillota</taxon>
        <taxon>Bacilli</taxon>
        <taxon>Bacillales</taxon>
        <taxon>Caryophanaceae</taxon>
        <taxon>Viridibacillus</taxon>
    </lineage>
</organism>
<gene>
    <name evidence="1" type="ORF">C176_19104</name>
</gene>
<protein>
    <submittedName>
        <fullName evidence="1">Uncharacterized protein</fullName>
    </submittedName>
</protein>
<dbReference type="Proteomes" id="UP000019062">
    <property type="component" value="Unassembled WGS sequence"/>
</dbReference>
<dbReference type="RefSeq" id="WP_038189787.1">
    <property type="nucleotide sequence ID" value="NZ_ASQA01000042.1"/>
</dbReference>
<evidence type="ECO:0000313" key="1">
    <source>
        <dbReference type="EMBL" id="ETT80854.1"/>
    </source>
</evidence>
<name>W4EKS3_9BACL</name>
<evidence type="ECO:0000313" key="2">
    <source>
        <dbReference type="Proteomes" id="UP000019062"/>
    </source>
</evidence>
<keyword evidence="2" id="KW-1185">Reference proteome</keyword>
<dbReference type="AlphaFoldDB" id="W4EKS3"/>
<proteinExistence type="predicted"/>
<reference evidence="1 2" key="1">
    <citation type="journal article" date="2014" name="BMC Genomics">
        <title>Genomic comparison of sporeforming bacilli isolated from milk.</title>
        <authorList>
            <person name="Moreno Switt A.I."/>
            <person name="Andrus A.D."/>
            <person name="Ranieri M.L."/>
            <person name="Orsi R.H."/>
            <person name="Ivy R."/>
            <person name="den Bakker H.C."/>
            <person name="Martin N.H."/>
            <person name="Wiedmann M."/>
            <person name="Boor K.J."/>
        </authorList>
    </citation>
    <scope>NUCLEOTIDE SEQUENCE [LARGE SCALE GENOMIC DNA]</scope>
    <source>
        <strain evidence="1 2">FSL R5-213</strain>
    </source>
</reference>
<sequence>MLINKRDYKIYKVSIENIESVISLRLALLKELGEIKSHEEELIFVNSTREYNEMELFLKISLLK</sequence>
<comment type="caution">
    <text evidence="1">The sequence shown here is derived from an EMBL/GenBank/DDBJ whole genome shotgun (WGS) entry which is preliminary data.</text>
</comment>
<dbReference type="EMBL" id="ASQA01000042">
    <property type="protein sequence ID" value="ETT80854.1"/>
    <property type="molecule type" value="Genomic_DNA"/>
</dbReference>